<accession>A0A1H3UGV2</accession>
<dbReference type="RefSeq" id="WP_047327985.1">
    <property type="nucleotide sequence ID" value="NZ_CP141274.1"/>
</dbReference>
<reference evidence="2 3" key="1">
    <citation type="submission" date="2016-10" db="EMBL/GenBank/DDBJ databases">
        <authorList>
            <person name="de Groot N.N."/>
        </authorList>
    </citation>
    <scope>NUCLEOTIDE SEQUENCE [LARGE SCALE GENOMIC DNA]</scope>
    <source>
        <strain evidence="2 3">LMG 24775</strain>
    </source>
</reference>
<dbReference type="Pfam" id="PF07287">
    <property type="entry name" value="AtuA"/>
    <property type="match status" value="1"/>
</dbReference>
<gene>
    <name evidence="2" type="ORF">SAMN05421547_14516</name>
</gene>
<evidence type="ECO:0000259" key="1">
    <source>
        <dbReference type="Pfam" id="PF07287"/>
    </source>
</evidence>
<evidence type="ECO:0000313" key="2">
    <source>
        <dbReference type="EMBL" id="SDZ61683.1"/>
    </source>
</evidence>
<organism evidence="2 3">
    <name type="scientific">Delftia lacustris</name>
    <dbReference type="NCBI Taxonomy" id="558537"/>
    <lineage>
        <taxon>Bacteria</taxon>
        <taxon>Pseudomonadati</taxon>
        <taxon>Pseudomonadota</taxon>
        <taxon>Betaproteobacteria</taxon>
        <taxon>Burkholderiales</taxon>
        <taxon>Comamonadaceae</taxon>
        <taxon>Delftia</taxon>
    </lineage>
</organism>
<dbReference type="AlphaFoldDB" id="A0A1H3UGV2"/>
<dbReference type="InterPro" id="IPR010839">
    <property type="entry name" value="AtuA_N"/>
</dbReference>
<sequence>MDNLEPSLAPDRPPLWVGCAAGFSGDRTDAAAPVVRALAASGQSACLIFETLAERTLALAQLARREQPDAGYEPLLEDLLEPVLADCLAHGIRIVSNFGAANPEGAARCIQRLAQRLGLRVPRIAVVHGDDVSGPAYRGALRAALGAEFPEDSLVSANAYIGARAIAEALQAGAEIVVAGRVSDPSLTLGPAMAHFGWAWDDWDRLARATMAGHLLECGAQVTGGYFADPGFKDVQGLARLGYPIAIIEPSGDCTITKPEGTGGLVSERTVKEQLLYEVHDPAAYLTPDVVADLSEAEVHQVGPDAVRLSGVRGHAHNGHYKVNVCHASGWLAEGEISYAGPRALERARLAGEVLRERLGGEAAGDLRLDWIGVASVLGDDAGRWRDAQPAGAAAPQDVRLRAAWLRPTQAQARRLPREVNALYTCGPAGGGGVRTALRARLGTVSCLLAQQSVATGWKWAEGDVDKGVDKGVEKEAGEHAA</sequence>
<evidence type="ECO:0000313" key="3">
    <source>
        <dbReference type="Proteomes" id="UP000183417"/>
    </source>
</evidence>
<name>A0A1H3UGV2_9BURK</name>
<feature type="domain" description="Acyclic terpene utilisation N-terminal" evidence="1">
    <location>
        <begin position="16"/>
        <end position="456"/>
    </location>
</feature>
<dbReference type="EMBL" id="FNPE01000045">
    <property type="protein sequence ID" value="SDZ61683.1"/>
    <property type="molecule type" value="Genomic_DNA"/>
</dbReference>
<dbReference type="PANTHER" id="PTHR47472:SF1">
    <property type="entry name" value="DUF1446-DOMAIN-CONTAINING PROTEIN"/>
    <property type="match status" value="1"/>
</dbReference>
<dbReference type="PANTHER" id="PTHR47472">
    <property type="entry name" value="PROPIONYL-COA CARBOXYLASE"/>
    <property type="match status" value="1"/>
</dbReference>
<dbReference type="GeneID" id="94695544"/>
<dbReference type="Proteomes" id="UP000183417">
    <property type="component" value="Unassembled WGS sequence"/>
</dbReference>
<protein>
    <recommendedName>
        <fullName evidence="1">Acyclic terpene utilisation N-terminal domain-containing protein</fullName>
    </recommendedName>
</protein>
<proteinExistence type="predicted"/>